<keyword evidence="2 3" id="KW-0862">Zinc</keyword>
<protein>
    <recommendedName>
        <fullName evidence="5">LIM zinc-binding domain-containing protein</fullName>
    </recommendedName>
</protein>
<dbReference type="Proteomes" id="UP001498476">
    <property type="component" value="Unassembled WGS sequence"/>
</dbReference>
<feature type="region of interest" description="Disordered" evidence="4">
    <location>
        <begin position="1"/>
        <end position="26"/>
    </location>
</feature>
<dbReference type="PROSITE" id="PS50023">
    <property type="entry name" value="LIM_DOMAIN_2"/>
    <property type="match status" value="3"/>
</dbReference>
<feature type="compositionally biased region" description="Low complexity" evidence="4">
    <location>
        <begin position="140"/>
        <end position="161"/>
    </location>
</feature>
<feature type="compositionally biased region" description="Basic and acidic residues" evidence="4">
    <location>
        <begin position="475"/>
        <end position="491"/>
    </location>
</feature>
<feature type="compositionally biased region" description="Basic and acidic residues" evidence="4">
    <location>
        <begin position="430"/>
        <end position="450"/>
    </location>
</feature>
<reference evidence="6 7" key="1">
    <citation type="journal article" date="2025" name="Microbiol. Resour. Announc.">
        <title>Draft genome sequences for Neonectria magnoliae and Neonectria punicea, canker pathogens of Liriodendron tulipifera and Acer saccharum in West Virginia.</title>
        <authorList>
            <person name="Petronek H.M."/>
            <person name="Kasson M.T."/>
            <person name="Metheny A.M."/>
            <person name="Stauder C.M."/>
            <person name="Lovett B."/>
            <person name="Lynch S.C."/>
            <person name="Garnas J.R."/>
            <person name="Kasson L.R."/>
            <person name="Stajich J.E."/>
        </authorList>
    </citation>
    <scope>NUCLEOTIDE SEQUENCE [LARGE SCALE GENOMIC DNA]</scope>
    <source>
        <strain evidence="6 7">NRRL 64653</strain>
    </source>
</reference>
<gene>
    <name evidence="6" type="ORF">QQX98_012608</name>
</gene>
<evidence type="ECO:0000256" key="4">
    <source>
        <dbReference type="SAM" id="MobiDB-lite"/>
    </source>
</evidence>
<dbReference type="PROSITE" id="PS00478">
    <property type="entry name" value="LIM_DOMAIN_1"/>
    <property type="match status" value="1"/>
</dbReference>
<evidence type="ECO:0000256" key="2">
    <source>
        <dbReference type="ARBA" id="ARBA00022833"/>
    </source>
</evidence>
<organism evidence="6 7">
    <name type="scientific">Neonectria punicea</name>
    <dbReference type="NCBI Taxonomy" id="979145"/>
    <lineage>
        <taxon>Eukaryota</taxon>
        <taxon>Fungi</taxon>
        <taxon>Dikarya</taxon>
        <taxon>Ascomycota</taxon>
        <taxon>Pezizomycotina</taxon>
        <taxon>Sordariomycetes</taxon>
        <taxon>Hypocreomycetidae</taxon>
        <taxon>Hypocreales</taxon>
        <taxon>Nectriaceae</taxon>
        <taxon>Neonectria</taxon>
    </lineage>
</organism>
<dbReference type="Pfam" id="PF00412">
    <property type="entry name" value="LIM"/>
    <property type="match status" value="3"/>
</dbReference>
<feature type="region of interest" description="Disordered" evidence="4">
    <location>
        <begin position="253"/>
        <end position="273"/>
    </location>
</feature>
<dbReference type="PANTHER" id="PTHR24216:SF8">
    <property type="entry name" value="PAXILLIN, ISOFORM F"/>
    <property type="match status" value="1"/>
</dbReference>
<feature type="compositionally biased region" description="Low complexity" evidence="4">
    <location>
        <begin position="637"/>
        <end position="650"/>
    </location>
</feature>
<keyword evidence="3" id="KW-0440">LIM domain</keyword>
<proteinExistence type="predicted"/>
<feature type="domain" description="LIM zinc-binding" evidence="5">
    <location>
        <begin position="671"/>
        <end position="733"/>
    </location>
</feature>
<dbReference type="SUPFAM" id="SSF57716">
    <property type="entry name" value="Glucocorticoid receptor-like (DNA-binding domain)"/>
    <property type="match status" value="2"/>
</dbReference>
<dbReference type="PROSITE" id="PS51808">
    <property type="entry name" value="CHCH"/>
    <property type="match status" value="1"/>
</dbReference>
<keyword evidence="1 3" id="KW-0479">Metal-binding</keyword>
<evidence type="ECO:0000256" key="1">
    <source>
        <dbReference type="ARBA" id="ARBA00022723"/>
    </source>
</evidence>
<feature type="domain" description="LIM zinc-binding" evidence="5">
    <location>
        <begin position="767"/>
        <end position="827"/>
    </location>
</feature>
<feature type="domain" description="LIM zinc-binding" evidence="5">
    <location>
        <begin position="830"/>
        <end position="893"/>
    </location>
</feature>
<name>A0ABR1GIM0_9HYPO</name>
<dbReference type="InterPro" id="IPR001781">
    <property type="entry name" value="Znf_LIM"/>
</dbReference>
<dbReference type="CDD" id="cd08368">
    <property type="entry name" value="LIM"/>
    <property type="match status" value="1"/>
</dbReference>
<comment type="caution">
    <text evidence="6">The sequence shown here is derived from an EMBL/GenBank/DDBJ whole genome shotgun (WGS) entry which is preliminary data.</text>
</comment>
<evidence type="ECO:0000313" key="6">
    <source>
        <dbReference type="EMBL" id="KAK7398019.1"/>
    </source>
</evidence>
<evidence type="ECO:0000256" key="3">
    <source>
        <dbReference type="PROSITE-ProRule" id="PRU00125"/>
    </source>
</evidence>
<dbReference type="PANTHER" id="PTHR24216">
    <property type="entry name" value="PAXILLIN-RELATED"/>
    <property type="match status" value="1"/>
</dbReference>
<evidence type="ECO:0000259" key="5">
    <source>
        <dbReference type="PROSITE" id="PS50023"/>
    </source>
</evidence>
<feature type="compositionally biased region" description="Low complexity" evidence="4">
    <location>
        <begin position="192"/>
        <end position="203"/>
    </location>
</feature>
<feature type="region of interest" description="Disordered" evidence="4">
    <location>
        <begin position="622"/>
        <end position="667"/>
    </location>
</feature>
<feature type="region of interest" description="Disordered" evidence="4">
    <location>
        <begin position="286"/>
        <end position="550"/>
    </location>
</feature>
<feature type="region of interest" description="Disordered" evidence="4">
    <location>
        <begin position="77"/>
        <end position="221"/>
    </location>
</feature>
<feature type="compositionally biased region" description="Polar residues" evidence="4">
    <location>
        <begin position="455"/>
        <end position="470"/>
    </location>
</feature>
<dbReference type="SMART" id="SM00132">
    <property type="entry name" value="LIM"/>
    <property type="match status" value="3"/>
</dbReference>
<accession>A0ABR1GIM0</accession>
<sequence length="893" mass="97946">MSTFGSPGALPTTKPKPPQRGSFPLDHDNECKAVMTNYLACMKKVRGVNEDECRDLAKSYLGCRMDRNLMARDEFKNLGFAEPPPPPKEPEKGVKGPAVTMPSTAKLSDSKSRKVTPPSPSYMSNDQFASYLAELRSNRVARPGGARPQPAGARPAPSSRVSTHRSSNGRFSPDAVSQADSLNSKVPSVGAGSIRSRYSTTSGRGRDYVLTPGTKPLKPGEVVPSATYIERGHRWMEKEEAGSLRDAMEEMDLRKRAKETPTTTQDTPDDDTRIYTAALDEAAELVWRHEHGKTSPPPDAPYRYRSHLRKNSYASARTASVGDGKHASRSFSGSSSDSDGRPSLDQSHSGEKSIRKNKSYGSVGGRSGQFSEQRRHGSLKRNISGEVERPFSGDQIWEEPESSPAKGVRPSGRASPEKLSSRPQNPTSRVRFEPLKEESDTTKPFERVEIYRNPPTRSRNPQYTTNSASETPPPVDDKVERISGMEVRSQDIRAATSMRLKDRSPNLPEPSAVSDSPGRPIVSFDASWKAPDESTDITPDRSIPVASRSSFQPTAKPMAIPSIVVAEESASMSSSANIPSISVAGPDDGPRGSIPSINVPSINIPTINVPTIAVDEATNDSSIPSIVTPDDKLASSARPLPTPTATGPPRRAQRPRGHWSPAPGSTARGHTICHECGFPIEGRFVALAGGSERFHPKCFSCYSCGTGLEAMEISPEPDKMRQERLERIQRRARGERLDEIPGMTMAEDGDERLRFFCHLDWHELFAPRCKHCHTPIIGEHIVALGEHWHYGHFFCAECGDPFGHGMTHIEKDGYAWCINCQTKRTERRAPKCKMCKTAVIGQYIQALGGEWHEACFRCAECHGGFDDGQIFPKEVAGRFVVLCTTCRTMELKA</sequence>
<evidence type="ECO:0000313" key="7">
    <source>
        <dbReference type="Proteomes" id="UP001498476"/>
    </source>
</evidence>
<feature type="compositionally biased region" description="Basic and acidic residues" evidence="4">
    <location>
        <begin position="338"/>
        <end position="354"/>
    </location>
</feature>
<keyword evidence="7" id="KW-1185">Reference proteome</keyword>
<dbReference type="Gene3D" id="2.10.110.10">
    <property type="entry name" value="Cysteine Rich Protein"/>
    <property type="match status" value="3"/>
</dbReference>
<dbReference type="EMBL" id="JAZAVJ010000391">
    <property type="protein sequence ID" value="KAK7398019.1"/>
    <property type="molecule type" value="Genomic_DNA"/>
</dbReference>